<organism evidence="1 2">
    <name type="scientific">Stephania japonica</name>
    <dbReference type="NCBI Taxonomy" id="461633"/>
    <lineage>
        <taxon>Eukaryota</taxon>
        <taxon>Viridiplantae</taxon>
        <taxon>Streptophyta</taxon>
        <taxon>Embryophyta</taxon>
        <taxon>Tracheophyta</taxon>
        <taxon>Spermatophyta</taxon>
        <taxon>Magnoliopsida</taxon>
        <taxon>Ranunculales</taxon>
        <taxon>Menispermaceae</taxon>
        <taxon>Menispermoideae</taxon>
        <taxon>Cissampelideae</taxon>
        <taxon>Stephania</taxon>
    </lineage>
</organism>
<evidence type="ECO:0000313" key="1">
    <source>
        <dbReference type="EMBL" id="KAK9147168.1"/>
    </source>
</evidence>
<protein>
    <submittedName>
        <fullName evidence="1">Uncharacterized protein</fullName>
    </submittedName>
</protein>
<dbReference type="Proteomes" id="UP001417504">
    <property type="component" value="Unassembled WGS sequence"/>
</dbReference>
<reference evidence="1 2" key="1">
    <citation type="submission" date="2024-01" db="EMBL/GenBank/DDBJ databases">
        <title>Genome assemblies of Stephania.</title>
        <authorList>
            <person name="Yang L."/>
        </authorList>
    </citation>
    <scope>NUCLEOTIDE SEQUENCE [LARGE SCALE GENOMIC DNA]</scope>
    <source>
        <strain evidence="1">QJT</strain>
        <tissue evidence="1">Leaf</tissue>
    </source>
</reference>
<accession>A0AAP0K8T7</accession>
<name>A0AAP0K8T7_9MAGN</name>
<dbReference type="AlphaFoldDB" id="A0AAP0K8T7"/>
<evidence type="ECO:0000313" key="2">
    <source>
        <dbReference type="Proteomes" id="UP001417504"/>
    </source>
</evidence>
<sequence>MDFIDNLKLCQRGGEMFSAVQSTPTFKSSEGWCGKWLFVLTEGDYTQWIAYVCV</sequence>
<gene>
    <name evidence="1" type="ORF">Sjap_007071</name>
</gene>
<proteinExistence type="predicted"/>
<comment type="caution">
    <text evidence="1">The sequence shown here is derived from an EMBL/GenBank/DDBJ whole genome shotgun (WGS) entry which is preliminary data.</text>
</comment>
<keyword evidence="2" id="KW-1185">Reference proteome</keyword>
<dbReference type="EMBL" id="JBBNAE010000002">
    <property type="protein sequence ID" value="KAK9147168.1"/>
    <property type="molecule type" value="Genomic_DNA"/>
</dbReference>